<gene>
    <name evidence="1" type="ORF">SVIO_066150</name>
</gene>
<comment type="caution">
    <text evidence="1">The sequence shown here is derived from an EMBL/GenBank/DDBJ whole genome shotgun (WGS) entry which is preliminary data.</text>
</comment>
<evidence type="ECO:0008006" key="3">
    <source>
        <dbReference type="Google" id="ProtNLM"/>
    </source>
</evidence>
<evidence type="ECO:0000313" key="1">
    <source>
        <dbReference type="EMBL" id="GDY55992.1"/>
    </source>
</evidence>
<dbReference type="Proteomes" id="UP000301309">
    <property type="component" value="Unassembled WGS sequence"/>
</dbReference>
<accession>A0A4D4L4C4</accession>
<reference evidence="1 2" key="1">
    <citation type="journal article" date="2020" name="Int. J. Syst. Evol. Microbiol.">
        <title>Reclassification of Streptomyces castelarensis and Streptomyces sporoclivatus as later heterotypic synonyms of Streptomyces antimycoticus.</title>
        <authorList>
            <person name="Komaki H."/>
            <person name="Tamura T."/>
        </authorList>
    </citation>
    <scope>NUCLEOTIDE SEQUENCE [LARGE SCALE GENOMIC DNA]</scope>
    <source>
        <strain evidence="1 2">NBRC 13459</strain>
    </source>
</reference>
<organism evidence="1 2">
    <name type="scientific">Streptomyces violaceusniger</name>
    <dbReference type="NCBI Taxonomy" id="68280"/>
    <lineage>
        <taxon>Bacteria</taxon>
        <taxon>Bacillati</taxon>
        <taxon>Actinomycetota</taxon>
        <taxon>Actinomycetes</taxon>
        <taxon>Kitasatosporales</taxon>
        <taxon>Streptomycetaceae</taxon>
        <taxon>Streptomyces</taxon>
        <taxon>Streptomyces violaceusniger group</taxon>
    </lineage>
</organism>
<keyword evidence="2" id="KW-1185">Reference proteome</keyword>
<sequence length="84" mass="9078">MATFLYKLGRFAFRRRGFVALIWVALLAVAGVGAATASQPANDSFSIPGTEAQKAFDLLEQRFPGVTRTAPPPVWSSAPRAARR</sequence>
<proteinExistence type="predicted"/>
<dbReference type="AlphaFoldDB" id="A0A4D4L4C4"/>
<evidence type="ECO:0000313" key="2">
    <source>
        <dbReference type="Proteomes" id="UP000301309"/>
    </source>
</evidence>
<dbReference type="EMBL" id="BJHW01000001">
    <property type="protein sequence ID" value="GDY55992.1"/>
    <property type="molecule type" value="Genomic_DNA"/>
</dbReference>
<name>A0A4D4L4C4_STRVO</name>
<protein>
    <recommendedName>
        <fullName evidence="3">Membrane transport protein MMPL domain-containing protein</fullName>
    </recommendedName>
</protein>